<evidence type="ECO:0000256" key="3">
    <source>
        <dbReference type="ARBA" id="ARBA00022989"/>
    </source>
</evidence>
<dbReference type="Proteomes" id="UP000622580">
    <property type="component" value="Unassembled WGS sequence"/>
</dbReference>
<evidence type="ECO:0000256" key="4">
    <source>
        <dbReference type="ARBA" id="ARBA00023136"/>
    </source>
</evidence>
<dbReference type="RefSeq" id="WP_215337341.1">
    <property type="nucleotide sequence ID" value="NZ_JAGSGD010000001.1"/>
</dbReference>
<accession>A0A941HUP3</accession>
<comment type="caution">
    <text evidence="6">The sequence shown here is derived from an EMBL/GenBank/DDBJ whole genome shotgun (WGS) entry which is preliminary data.</text>
</comment>
<dbReference type="InterPro" id="IPR006260">
    <property type="entry name" value="TonB/TolA_C"/>
</dbReference>
<protein>
    <submittedName>
        <fullName evidence="6">TonB family protein</fullName>
    </submittedName>
</protein>
<dbReference type="Gene3D" id="3.30.1150.10">
    <property type="match status" value="1"/>
</dbReference>
<evidence type="ECO:0000256" key="2">
    <source>
        <dbReference type="ARBA" id="ARBA00022692"/>
    </source>
</evidence>
<evidence type="ECO:0000259" key="5">
    <source>
        <dbReference type="PROSITE" id="PS52015"/>
    </source>
</evidence>
<feature type="domain" description="TonB C-terminal" evidence="5">
    <location>
        <begin position="22"/>
        <end position="120"/>
    </location>
</feature>
<keyword evidence="7" id="KW-1185">Reference proteome</keyword>
<gene>
    <name evidence="6" type="ORF">JKL49_00275</name>
</gene>
<dbReference type="NCBIfam" id="TIGR01352">
    <property type="entry name" value="tonB_Cterm"/>
    <property type="match status" value="1"/>
</dbReference>
<reference evidence="6" key="1">
    <citation type="submission" date="2021-04" db="EMBL/GenBank/DDBJ databases">
        <title>Draft genome assembly of strain Phenylobacterium sp. 20VBR1 using MiniION and Illumina platforms.</title>
        <authorList>
            <person name="Thomas F.A."/>
            <person name="Krishnan K.P."/>
            <person name="Sinha R.K."/>
        </authorList>
    </citation>
    <scope>NUCLEOTIDE SEQUENCE</scope>
    <source>
        <strain evidence="6">20VBR1</strain>
    </source>
</reference>
<keyword evidence="2" id="KW-0812">Transmembrane</keyword>
<evidence type="ECO:0000313" key="7">
    <source>
        <dbReference type="Proteomes" id="UP000622580"/>
    </source>
</evidence>
<dbReference type="EMBL" id="JAGSGD010000001">
    <property type="protein sequence ID" value="MBR7617808.1"/>
    <property type="molecule type" value="Genomic_DNA"/>
</dbReference>
<keyword evidence="3" id="KW-1133">Transmembrane helix</keyword>
<evidence type="ECO:0000256" key="1">
    <source>
        <dbReference type="ARBA" id="ARBA00004167"/>
    </source>
</evidence>
<dbReference type="InterPro" id="IPR037682">
    <property type="entry name" value="TonB_C"/>
</dbReference>
<comment type="subcellular location">
    <subcellularLocation>
        <location evidence="1">Membrane</location>
        <topology evidence="1">Single-pass membrane protein</topology>
    </subcellularLocation>
</comment>
<dbReference type="GO" id="GO:0016020">
    <property type="term" value="C:membrane"/>
    <property type="evidence" value="ECO:0007669"/>
    <property type="project" value="UniProtKB-SubCell"/>
</dbReference>
<proteinExistence type="predicted"/>
<dbReference type="AlphaFoldDB" id="A0A941HUP3"/>
<dbReference type="GO" id="GO:0055085">
    <property type="term" value="P:transmembrane transport"/>
    <property type="evidence" value="ECO:0007669"/>
    <property type="project" value="InterPro"/>
</dbReference>
<name>A0A941HUP3_9CAUL</name>
<evidence type="ECO:0000313" key="6">
    <source>
        <dbReference type="EMBL" id="MBR7617808.1"/>
    </source>
</evidence>
<keyword evidence="4" id="KW-0472">Membrane</keyword>
<sequence>MGLAAFAVAGAARADPPRMSPPDWVARPDAEALADHYPGLARTLAIEGRATLSCTVDLKGRLQTCVSVAASPAGLGFDKAALAMSKLFAMQPKRVDGKPVAGGTVRIPIRFALPAPGQGEPEPLASPTALDAARRAADLSGISGRLARGLTEDLDKIAGGSAEPMVLAQGLAALADARAAAAPQVAEAAARSIAATLSPAEVAQWLAYLKGPALRTLNAEGPQMNQAFAAVQATHTQLVLARARDTFCGRQDCSSDATLPDLHALAEAPEVLIDKPRWSQAPSLIEAQAAYPLGAQAFRLNGWAMLQCRVAVAGALEDCQVLAQEPRRLGFGAAGLKVAGSYRLDPDLMAQGAAGDRVNLPTFFSIARETPPEPVRPRPSRALTLAREIVRAQGVEATADQAGELGQWLLSHQPGLDEAVARDAGEAYRGAVIEDLPDLLDAHAAVYVATLTEPELASTAAFLHSRAGQLATGRDDAFNLRLAVALAEVQTQADAKARTAFCAAHACAAD</sequence>
<organism evidence="6 7">
    <name type="scientific">Phenylobacterium glaciei</name>
    <dbReference type="NCBI Taxonomy" id="2803784"/>
    <lineage>
        <taxon>Bacteria</taxon>
        <taxon>Pseudomonadati</taxon>
        <taxon>Pseudomonadota</taxon>
        <taxon>Alphaproteobacteria</taxon>
        <taxon>Caulobacterales</taxon>
        <taxon>Caulobacteraceae</taxon>
        <taxon>Phenylobacterium</taxon>
    </lineage>
</organism>
<dbReference type="SUPFAM" id="SSF74653">
    <property type="entry name" value="TolA/TonB C-terminal domain"/>
    <property type="match status" value="1"/>
</dbReference>
<dbReference type="PROSITE" id="PS52015">
    <property type="entry name" value="TONB_CTD"/>
    <property type="match status" value="1"/>
</dbReference>
<dbReference type="Pfam" id="PF03544">
    <property type="entry name" value="TonB_C"/>
    <property type="match status" value="1"/>
</dbReference>